<proteinExistence type="predicted"/>
<sequence length="460" mass="51201">MAGIGFELRKLLRKESYFGLLHAYGYAGVISSGPWVLSILAVMALGLLSVGSAQGEARHVTQFLVSVTYLVAGSLVLTGLVQLLFTRFVADRLFEHRNQVILPNLIGLLTGINAIAGVLGLGILLLLFNGTSLIYRIEMLIGFVLLCNIWCITVFVSGMKSYRQVLLAFFLGYGATLVLGLLLRRFALEGLLGGFILGQALLLYTLLFMVLRDHPGERIFAFDLRRASQTHRSLMLSGLFYNLGIWVDKLVFWYNPNTSEAIIGPLRASPIYDLPIFLAYLSILPGMAVFLVRMETDFAERCTAYYDAVRDGGTLEHIDHLLGRMVDSVRQGIYDIFKIQGITVASLILVGPTLIAWLGFSPYYVPLFNIDIVAVGIQVLFMAILNVLFYLDKLRLALWLCLLFVVSNLVLTIISQYLGAAFYGYGYALSLLICSLTGLVLLDREFQQLTYKTFMLQKGF</sequence>
<name>A0A368U5U8_9GAMM</name>
<gene>
    <name evidence="2" type="ORF">DU506_07310</name>
</gene>
<keyword evidence="2" id="KW-0418">Kinase</keyword>
<keyword evidence="3" id="KW-1185">Reference proteome</keyword>
<organism evidence="2 3">
    <name type="scientific">Vreelandella rituensis</name>
    <dbReference type="NCBI Taxonomy" id="2282306"/>
    <lineage>
        <taxon>Bacteria</taxon>
        <taxon>Pseudomonadati</taxon>
        <taxon>Pseudomonadota</taxon>
        <taxon>Gammaproteobacteria</taxon>
        <taxon>Oceanospirillales</taxon>
        <taxon>Halomonadaceae</taxon>
        <taxon>Vreelandella</taxon>
    </lineage>
</organism>
<keyword evidence="1" id="KW-1133">Transmembrane helix</keyword>
<keyword evidence="1" id="KW-0472">Membrane</keyword>
<keyword evidence="1" id="KW-0812">Transmembrane</keyword>
<comment type="caution">
    <text evidence="2">The sequence shown here is derived from an EMBL/GenBank/DDBJ whole genome shotgun (WGS) entry which is preliminary data.</text>
</comment>
<accession>A0A368U5U8</accession>
<reference evidence="2 3" key="1">
    <citation type="submission" date="2018-07" db="EMBL/GenBank/DDBJ databases">
        <title>Halomonas rutogse sp. nov., isolated from Lake TangqianCo on Tibetan Plateau.</title>
        <authorList>
            <person name="Lu H."/>
            <person name="Xing P."/>
            <person name="Wu Q."/>
        </authorList>
    </citation>
    <scope>NUCLEOTIDE SEQUENCE [LARGE SCALE GENOMIC DNA]</scope>
    <source>
        <strain evidence="2 3">TQ8S</strain>
    </source>
</reference>
<dbReference type="InterPro" id="IPR031617">
    <property type="entry name" value="PelG"/>
</dbReference>
<feature type="transmembrane region" description="Helical" evidence="1">
    <location>
        <begin position="190"/>
        <end position="212"/>
    </location>
</feature>
<feature type="transmembrane region" description="Helical" evidence="1">
    <location>
        <begin position="21"/>
        <end position="48"/>
    </location>
</feature>
<feature type="transmembrane region" description="Helical" evidence="1">
    <location>
        <begin position="165"/>
        <end position="184"/>
    </location>
</feature>
<feature type="transmembrane region" description="Helical" evidence="1">
    <location>
        <begin position="424"/>
        <end position="442"/>
    </location>
</feature>
<evidence type="ECO:0000313" key="3">
    <source>
        <dbReference type="Proteomes" id="UP000253204"/>
    </source>
</evidence>
<feature type="transmembrane region" description="Helical" evidence="1">
    <location>
        <begin position="105"/>
        <end position="128"/>
    </location>
</feature>
<dbReference type="OrthoDB" id="37830at2"/>
<evidence type="ECO:0000256" key="1">
    <source>
        <dbReference type="SAM" id="Phobius"/>
    </source>
</evidence>
<feature type="transmembrane region" description="Helical" evidence="1">
    <location>
        <begin position="134"/>
        <end position="158"/>
    </location>
</feature>
<dbReference type="EMBL" id="QPIJ01000012">
    <property type="protein sequence ID" value="RCV92508.1"/>
    <property type="molecule type" value="Genomic_DNA"/>
</dbReference>
<dbReference type="RefSeq" id="WP_114486281.1">
    <property type="nucleotide sequence ID" value="NZ_CBCSHM010000008.1"/>
</dbReference>
<feature type="transmembrane region" description="Helical" evidence="1">
    <location>
        <begin position="60"/>
        <end position="85"/>
    </location>
</feature>
<dbReference type="Proteomes" id="UP000253204">
    <property type="component" value="Unassembled WGS sequence"/>
</dbReference>
<feature type="transmembrane region" description="Helical" evidence="1">
    <location>
        <begin position="274"/>
        <end position="292"/>
    </location>
</feature>
<dbReference type="AlphaFoldDB" id="A0A368U5U8"/>
<protein>
    <submittedName>
        <fullName evidence="2">Histidine kinase</fullName>
    </submittedName>
</protein>
<feature type="transmembrane region" description="Helical" evidence="1">
    <location>
        <begin position="398"/>
        <end position="418"/>
    </location>
</feature>
<dbReference type="GO" id="GO:0016301">
    <property type="term" value="F:kinase activity"/>
    <property type="evidence" value="ECO:0007669"/>
    <property type="project" value="UniProtKB-KW"/>
</dbReference>
<feature type="transmembrane region" description="Helical" evidence="1">
    <location>
        <begin position="233"/>
        <end position="254"/>
    </location>
</feature>
<evidence type="ECO:0000313" key="2">
    <source>
        <dbReference type="EMBL" id="RCV92508.1"/>
    </source>
</evidence>
<feature type="transmembrane region" description="Helical" evidence="1">
    <location>
        <begin position="372"/>
        <end position="391"/>
    </location>
</feature>
<keyword evidence="2" id="KW-0808">Transferase</keyword>
<dbReference type="Pfam" id="PF16933">
    <property type="entry name" value="PelG"/>
    <property type="match status" value="1"/>
</dbReference>
<feature type="transmembrane region" description="Helical" evidence="1">
    <location>
        <begin position="339"/>
        <end position="360"/>
    </location>
</feature>